<reference evidence="1 2" key="1">
    <citation type="submission" date="2024-06" db="EMBL/GenBank/DDBJ databases">
        <title>The Natural Products Discovery Center: Release of the First 8490 Sequenced Strains for Exploring Actinobacteria Biosynthetic Diversity.</title>
        <authorList>
            <person name="Kalkreuter E."/>
            <person name="Kautsar S.A."/>
            <person name="Yang D."/>
            <person name="Bader C.D."/>
            <person name="Teijaro C.N."/>
            <person name="Fluegel L."/>
            <person name="Davis C.M."/>
            <person name="Simpson J.R."/>
            <person name="Lauterbach L."/>
            <person name="Steele A.D."/>
            <person name="Gui C."/>
            <person name="Meng S."/>
            <person name="Li G."/>
            <person name="Viehrig K."/>
            <person name="Ye F."/>
            <person name="Su P."/>
            <person name="Kiefer A.F."/>
            <person name="Nichols A."/>
            <person name="Cepeda A.J."/>
            <person name="Yan W."/>
            <person name="Fan B."/>
            <person name="Jiang Y."/>
            <person name="Adhikari A."/>
            <person name="Zheng C.-J."/>
            <person name="Schuster L."/>
            <person name="Cowan T.M."/>
            <person name="Smanski M.J."/>
            <person name="Chevrette M.G."/>
            <person name="De Carvalho L.P.S."/>
            <person name="Shen B."/>
        </authorList>
    </citation>
    <scope>NUCLEOTIDE SEQUENCE [LARGE SCALE GENOMIC DNA]</scope>
    <source>
        <strain evidence="1 2">NPDC019434</strain>
    </source>
</reference>
<organism evidence="1 2">
    <name type="scientific">Nocardia niwae</name>
    <dbReference type="NCBI Taxonomy" id="626084"/>
    <lineage>
        <taxon>Bacteria</taxon>
        <taxon>Bacillati</taxon>
        <taxon>Actinomycetota</taxon>
        <taxon>Actinomycetes</taxon>
        <taxon>Mycobacteriales</taxon>
        <taxon>Nocardiaceae</taxon>
        <taxon>Nocardia</taxon>
    </lineage>
</organism>
<accession>A0ABV2XBM6</accession>
<gene>
    <name evidence="1" type="ORF">ABZ507_15990</name>
</gene>
<comment type="caution">
    <text evidence="1">The sequence shown here is derived from an EMBL/GenBank/DDBJ whole genome shotgun (WGS) entry which is preliminary data.</text>
</comment>
<evidence type="ECO:0000313" key="1">
    <source>
        <dbReference type="EMBL" id="MEU2123308.1"/>
    </source>
</evidence>
<dbReference type="RefSeq" id="WP_063024023.1">
    <property type="nucleotide sequence ID" value="NZ_JBEYBM010000028.1"/>
</dbReference>
<sequence>MWRAGVCSISVAVAHPKRLAGSAARALALVADGSVRIDVTAEYALDDVETAIANLADGRTRGKSVVRVG</sequence>
<dbReference type="EMBL" id="JBEYBR010000037">
    <property type="protein sequence ID" value="MEU2123308.1"/>
    <property type="molecule type" value="Genomic_DNA"/>
</dbReference>
<name>A0ABV2XBM6_9NOCA</name>
<dbReference type="Proteomes" id="UP001550535">
    <property type="component" value="Unassembled WGS sequence"/>
</dbReference>
<evidence type="ECO:0000313" key="2">
    <source>
        <dbReference type="Proteomes" id="UP001550535"/>
    </source>
</evidence>
<dbReference type="Pfam" id="PF13602">
    <property type="entry name" value="ADH_zinc_N_2"/>
    <property type="match status" value="1"/>
</dbReference>
<keyword evidence="2" id="KW-1185">Reference proteome</keyword>
<proteinExistence type="predicted"/>
<dbReference type="Gene3D" id="3.90.180.10">
    <property type="entry name" value="Medium-chain alcohol dehydrogenases, catalytic domain"/>
    <property type="match status" value="1"/>
</dbReference>
<protein>
    <submittedName>
        <fullName evidence="1">Zinc-binding dehydrogenase</fullName>
    </submittedName>
</protein>